<dbReference type="InterPro" id="IPR052613">
    <property type="entry name" value="LicD_transferase"/>
</dbReference>
<comment type="caution">
    <text evidence="2">The sequence shown here is derived from an EMBL/GenBank/DDBJ whole genome shotgun (WGS) entry which is preliminary data.</text>
</comment>
<dbReference type="AlphaFoldDB" id="A0AAD9NY34"/>
<organism evidence="2 3">
    <name type="scientific">Ridgeia piscesae</name>
    <name type="common">Tubeworm</name>
    <dbReference type="NCBI Taxonomy" id="27915"/>
    <lineage>
        <taxon>Eukaryota</taxon>
        <taxon>Metazoa</taxon>
        <taxon>Spiralia</taxon>
        <taxon>Lophotrochozoa</taxon>
        <taxon>Annelida</taxon>
        <taxon>Polychaeta</taxon>
        <taxon>Sedentaria</taxon>
        <taxon>Canalipalpata</taxon>
        <taxon>Sabellida</taxon>
        <taxon>Siboglinidae</taxon>
        <taxon>Ridgeia</taxon>
    </lineage>
</organism>
<keyword evidence="3" id="KW-1185">Reference proteome</keyword>
<dbReference type="PANTHER" id="PTHR13627">
    <property type="entry name" value="FUKUTIN RELATED PROTEIN"/>
    <property type="match status" value="1"/>
</dbReference>
<proteinExistence type="predicted"/>
<evidence type="ECO:0000313" key="2">
    <source>
        <dbReference type="EMBL" id="KAK2184557.1"/>
    </source>
</evidence>
<evidence type="ECO:0000313" key="3">
    <source>
        <dbReference type="Proteomes" id="UP001209878"/>
    </source>
</evidence>
<dbReference type="EMBL" id="JAODUO010000261">
    <property type="protein sequence ID" value="KAK2184557.1"/>
    <property type="molecule type" value="Genomic_DNA"/>
</dbReference>
<feature type="transmembrane region" description="Helical" evidence="1">
    <location>
        <begin position="6"/>
        <end position="26"/>
    </location>
</feature>
<protein>
    <submittedName>
        <fullName evidence="2">Uncharacterized protein</fullName>
    </submittedName>
</protein>
<reference evidence="2" key="1">
    <citation type="journal article" date="2023" name="Mol. Biol. Evol.">
        <title>Third-Generation Sequencing Reveals the Adaptive Role of the Epigenome in Three Deep-Sea Polychaetes.</title>
        <authorList>
            <person name="Perez M."/>
            <person name="Aroh O."/>
            <person name="Sun Y."/>
            <person name="Lan Y."/>
            <person name="Juniper S.K."/>
            <person name="Young C.R."/>
            <person name="Angers B."/>
            <person name="Qian P.Y."/>
        </authorList>
    </citation>
    <scope>NUCLEOTIDE SEQUENCE</scope>
    <source>
        <strain evidence="2">R07B-5</strain>
    </source>
</reference>
<keyword evidence="1" id="KW-0472">Membrane</keyword>
<dbReference type="PANTHER" id="PTHR13627:SF34">
    <property type="entry name" value="RIBITOL-5-PHOSPHATE TRANSFERASE"/>
    <property type="match status" value="1"/>
</dbReference>
<gene>
    <name evidence="2" type="ORF">NP493_261g03010</name>
</gene>
<dbReference type="Proteomes" id="UP001209878">
    <property type="component" value="Unassembled WGS sequence"/>
</dbReference>
<keyword evidence="1" id="KW-0812">Transmembrane</keyword>
<keyword evidence="1" id="KW-1133">Transmembrane helix</keyword>
<name>A0AAD9NY34_RIDPI</name>
<sequence>MAIKQWSIKMVVVLTGILVTVVLLVTKYDNTLHSRMKTLVNKHYGSPVQTLVNTYIDPPMKTLPNKYKTHLQNIAIHVSKVVESTWRTPEAQIEARNALKLTQMALAEFDIEFSPKTVPNVTKGSPQNQTGKPLVVCPEKYLGTNVDYPWFEKGRVLTNCTNAPPFPSVLSILLNGFDYSDQSEIVVVLREIYATYPRLTVHLAVAEKVVIPDEVKLDVHQHILGENPASNDVWNGLVEKATTDYVLVGRRIERFQWYALLERMVRVVSELGIDAVGGSLRTPDGHWSMGCHQTRLRNYTLTYRDGYHISTKSCVYCDYIPSPFVSRTSTLRTVKFKMASPDTVFYDYFLRLKQDRKLVMSCPDVMFYVLANNKSASSLHKQWIPMIQKYAINHVNLADGRHLSFSCDEAKTPFSWAGGKIVPVCAVESLLKGILDAMDICKKIGLFCHLDGGTTLGAMKFNGILPWERDADLSYVTSKNVTFWEHRDEFTKLGYKLSLKYPEKCRKFDRNNDRCGHYNLVIPHWRIELWGATPRLMTDFLRENRIESTKLLIGGRWMNAPTNPALNSRNRYGYELWKHAEHWITLGYSTSWVPYHGGTYQKCPKPGSHVCLDQQFPPDGNIAFIYQ</sequence>
<accession>A0AAD9NY34</accession>
<evidence type="ECO:0000256" key="1">
    <source>
        <dbReference type="SAM" id="Phobius"/>
    </source>
</evidence>